<dbReference type="AlphaFoldDB" id="J9GHS2"/>
<sequence length="86" mass="9341">MCGTVPNQFAADAFDAVFIVKAALEKAGCTPDQTPQEICDALMPVMTQLTYDGVTGKDMTWDADGAVYKEPLVMEIQNGSYVPYNK</sequence>
<proteinExistence type="predicted"/>
<dbReference type="SUPFAM" id="SSF53822">
    <property type="entry name" value="Periplasmic binding protein-like I"/>
    <property type="match status" value="1"/>
</dbReference>
<gene>
    <name evidence="1" type="ORF">EVA_04851</name>
</gene>
<dbReference type="Gene3D" id="3.40.50.2300">
    <property type="match status" value="1"/>
</dbReference>
<evidence type="ECO:0000313" key="1">
    <source>
        <dbReference type="EMBL" id="EJX07042.1"/>
    </source>
</evidence>
<name>J9GHS2_9ZZZZ</name>
<organism evidence="1">
    <name type="scientific">gut metagenome</name>
    <dbReference type="NCBI Taxonomy" id="749906"/>
    <lineage>
        <taxon>unclassified sequences</taxon>
        <taxon>metagenomes</taxon>
        <taxon>organismal metagenomes</taxon>
    </lineage>
</organism>
<comment type="caution">
    <text evidence="1">The sequence shown here is derived from an EMBL/GenBank/DDBJ whole genome shotgun (WGS) entry which is preliminary data.</text>
</comment>
<protein>
    <submittedName>
        <fullName evidence="1">Leucine-, isoleucine-, valine-, threonine-, and alanine-binding protein</fullName>
    </submittedName>
</protein>
<dbReference type="EMBL" id="AMCI01000994">
    <property type="protein sequence ID" value="EJX07042.1"/>
    <property type="molecule type" value="Genomic_DNA"/>
</dbReference>
<dbReference type="InterPro" id="IPR028082">
    <property type="entry name" value="Peripla_BP_I"/>
</dbReference>
<accession>J9GHS2</accession>
<reference evidence="1" key="1">
    <citation type="journal article" date="2012" name="PLoS ONE">
        <title>Gene sets for utilization of primary and secondary nutrition supplies in the distal gut of endangered iberian lynx.</title>
        <authorList>
            <person name="Alcaide M."/>
            <person name="Messina E."/>
            <person name="Richter M."/>
            <person name="Bargiela R."/>
            <person name="Peplies J."/>
            <person name="Huws S.A."/>
            <person name="Newbold C.J."/>
            <person name="Golyshin P.N."/>
            <person name="Simon M.A."/>
            <person name="Lopez G."/>
            <person name="Yakimov M.M."/>
            <person name="Ferrer M."/>
        </authorList>
    </citation>
    <scope>NUCLEOTIDE SEQUENCE</scope>
</reference>